<dbReference type="Gene3D" id="2.60.120.200">
    <property type="match status" value="1"/>
</dbReference>
<dbReference type="PROSITE" id="PS51257">
    <property type="entry name" value="PROKAR_LIPOPROTEIN"/>
    <property type="match status" value="1"/>
</dbReference>
<dbReference type="Proteomes" id="UP001257914">
    <property type="component" value="Unassembled WGS sequence"/>
</dbReference>
<dbReference type="RefSeq" id="WP_315947391.1">
    <property type="nucleotide sequence ID" value="NZ_JAWCUA010000010.1"/>
</dbReference>
<feature type="region of interest" description="Disordered" evidence="1">
    <location>
        <begin position="436"/>
        <end position="461"/>
    </location>
</feature>
<feature type="compositionally biased region" description="Gly residues" evidence="1">
    <location>
        <begin position="441"/>
        <end position="453"/>
    </location>
</feature>
<name>A0ABU3R2T2_9GAMM</name>
<proteinExistence type="predicted"/>
<dbReference type="Pfam" id="PF17803">
    <property type="entry name" value="Cadherin_4"/>
    <property type="match status" value="1"/>
</dbReference>
<feature type="domain" description="RapA2 cadherin-like" evidence="2">
    <location>
        <begin position="107"/>
        <end position="171"/>
    </location>
</feature>
<evidence type="ECO:0000313" key="3">
    <source>
        <dbReference type="EMBL" id="MDU0113787.1"/>
    </source>
</evidence>
<dbReference type="Gene3D" id="2.60.40.2700">
    <property type="match status" value="1"/>
</dbReference>
<protein>
    <submittedName>
        <fullName evidence="3">VCBS domain-containing protein</fullName>
    </submittedName>
</protein>
<dbReference type="NCBIfam" id="TIGR01965">
    <property type="entry name" value="VCBS_repeat"/>
    <property type="match status" value="1"/>
</dbReference>
<evidence type="ECO:0000259" key="2">
    <source>
        <dbReference type="Pfam" id="PF17803"/>
    </source>
</evidence>
<dbReference type="InterPro" id="IPR040853">
    <property type="entry name" value="RapA2_cadherin-like"/>
</dbReference>
<keyword evidence="4" id="KW-1185">Reference proteome</keyword>
<reference evidence="3 4" key="1">
    <citation type="submission" date="2023-10" db="EMBL/GenBank/DDBJ databases">
        <title>Psychrosphaera aquimaarina strain SW33 isolated from seawater.</title>
        <authorList>
            <person name="Bayburt H."/>
            <person name="Kim J.M."/>
            <person name="Choi B.J."/>
            <person name="Jeon C.O."/>
        </authorList>
    </citation>
    <scope>NUCLEOTIDE SEQUENCE [LARGE SCALE GENOMIC DNA]</scope>
    <source>
        <strain evidence="3 4">KCTC 52743</strain>
    </source>
</reference>
<accession>A0ABU3R2T2</accession>
<sequence>MRKLFAISAIALALAGCEDSDDVENTVGQITISGTAASGETLTATVTDENGVDSSAITYTWMADGSAISGATTSTLTITEALVGQDISVSASYTDNDDFAETVNSSTVSVANSAATFAGDTTATITKNASAASTGTITVTDADGADTVVAQSDVELTYGTFSISADGAWTYTLDTENTTVAALSGVEDTVVENISITSADGTSASIAITITGVAADKVAKISDSDDGDTGELYYKFESGTTTGKLSLSILYGELETETAYISLYDTEGSTKSLIGELSLNEGAYGLRVNTFDEGAVPSKNTSASSVIDEDAIDAPNFIAGEWIDIVMTWDTSSTTEVGTYTVMIDGTSYGPFTSQHPTPGVEVESMTVRLSSNGSLSADAVYVNDLNIYSDVAGTEVLLEEDFEDFMVGDSLDDSNDDSPFGSRTFEAEVVVYGMEDSSGEGEGSGEGNGGNLSEGDVAPGTSGNKVALIMDTLDDDAGELRYKLSSSADGVSSISKGKLTASFSKTAASTCTIDSNVKDAYIAIYGASTSSYNALVDLRIDGSDYDTDYAIRNKNQDGNKTVDLTSPSFTADTWTNVEITWDATNATADVGPLVSLSIDGTSVGDAWNSYSESVADLASGASTFVFKLGDTSANMADCKFQVDNVKIFSIDDAGAETSVYADNFESYDDGVSLDTDNDNSPYHSNSADVVVATEE</sequence>
<evidence type="ECO:0000256" key="1">
    <source>
        <dbReference type="SAM" id="MobiDB-lite"/>
    </source>
</evidence>
<evidence type="ECO:0000313" key="4">
    <source>
        <dbReference type="Proteomes" id="UP001257914"/>
    </source>
</evidence>
<gene>
    <name evidence="3" type="ORF">RT723_12420</name>
</gene>
<comment type="caution">
    <text evidence="3">The sequence shown here is derived from an EMBL/GenBank/DDBJ whole genome shotgun (WGS) entry which is preliminary data.</text>
</comment>
<dbReference type="InterPro" id="IPR010221">
    <property type="entry name" value="VCBS_dom"/>
</dbReference>
<organism evidence="3 4">
    <name type="scientific">Psychrosphaera aquimarina</name>
    <dbReference type="NCBI Taxonomy" id="2044854"/>
    <lineage>
        <taxon>Bacteria</taxon>
        <taxon>Pseudomonadati</taxon>
        <taxon>Pseudomonadota</taxon>
        <taxon>Gammaproteobacteria</taxon>
        <taxon>Alteromonadales</taxon>
        <taxon>Pseudoalteromonadaceae</taxon>
        <taxon>Psychrosphaera</taxon>
    </lineage>
</organism>
<dbReference type="EMBL" id="JAWCUA010000010">
    <property type="protein sequence ID" value="MDU0113787.1"/>
    <property type="molecule type" value="Genomic_DNA"/>
</dbReference>